<feature type="domain" description="Carbohydrate-binding" evidence="1">
    <location>
        <begin position="38"/>
        <end position="228"/>
    </location>
</feature>
<proteinExistence type="predicted"/>
<comment type="caution">
    <text evidence="2">The sequence shown here is derived from an EMBL/GenBank/DDBJ whole genome shotgun (WGS) entry which is preliminary data.</text>
</comment>
<dbReference type="Pfam" id="PF06452">
    <property type="entry name" value="CBM9_1"/>
    <property type="match status" value="1"/>
</dbReference>
<organism evidence="2 3">
    <name type="scientific">Agaribacillus aureus</name>
    <dbReference type="NCBI Taxonomy" id="3051825"/>
    <lineage>
        <taxon>Bacteria</taxon>
        <taxon>Pseudomonadati</taxon>
        <taxon>Bacteroidota</taxon>
        <taxon>Cytophagia</taxon>
        <taxon>Cytophagales</taxon>
        <taxon>Splendidivirgaceae</taxon>
        <taxon>Agaribacillus</taxon>
    </lineage>
</organism>
<evidence type="ECO:0000313" key="3">
    <source>
        <dbReference type="Proteomes" id="UP001172083"/>
    </source>
</evidence>
<keyword evidence="3" id="KW-1185">Reference proteome</keyword>
<protein>
    <submittedName>
        <fullName evidence="2">Sugar-binding protein</fullName>
    </submittedName>
</protein>
<name>A0ABT8L9Q6_9BACT</name>
<dbReference type="RefSeq" id="WP_346759815.1">
    <property type="nucleotide sequence ID" value="NZ_JAUJEB010000004.1"/>
</dbReference>
<dbReference type="EMBL" id="JAUJEB010000004">
    <property type="protein sequence ID" value="MDN5214482.1"/>
    <property type="molecule type" value="Genomic_DNA"/>
</dbReference>
<evidence type="ECO:0000313" key="2">
    <source>
        <dbReference type="EMBL" id="MDN5214482.1"/>
    </source>
</evidence>
<dbReference type="InterPro" id="IPR010502">
    <property type="entry name" value="Carb-bd_dom_fam9"/>
</dbReference>
<sequence length="229" mass="26296">MKAITPLVIAGLLVINSFNVKKEKVYFAKKQAGIDVNKGPDWSAAQKLTDFSYPWRAETPSATAFQAVWDEHNFWFRFEVEDDHILVYRDRDLKEEVVYSDRVEIFFKKDDEMTPYFCLEMDPLSRVLDYDAHFYRKVNFGWKWPDNGLSVKGSKTDAGYIVEGSISLASLEKLEILKEGKLLAGLFRGECVALNGKNADLRWISWVDPKTERPDFHVPSAFGVIALVE</sequence>
<evidence type="ECO:0000259" key="1">
    <source>
        <dbReference type="Pfam" id="PF06452"/>
    </source>
</evidence>
<dbReference type="Gene3D" id="2.60.40.1190">
    <property type="match status" value="1"/>
</dbReference>
<dbReference type="CDD" id="cd09620">
    <property type="entry name" value="CBM9_like_3"/>
    <property type="match status" value="1"/>
</dbReference>
<accession>A0ABT8L9Q6</accession>
<reference evidence="2" key="1">
    <citation type="submission" date="2023-06" db="EMBL/GenBank/DDBJ databases">
        <title>Genomic of Agaribacillus aureum.</title>
        <authorList>
            <person name="Wang G."/>
        </authorList>
    </citation>
    <scope>NUCLEOTIDE SEQUENCE</scope>
    <source>
        <strain evidence="2">BMA12</strain>
    </source>
</reference>
<dbReference type="SUPFAM" id="SSF49344">
    <property type="entry name" value="CBD9-like"/>
    <property type="match status" value="1"/>
</dbReference>
<dbReference type="Proteomes" id="UP001172083">
    <property type="component" value="Unassembled WGS sequence"/>
</dbReference>
<gene>
    <name evidence="2" type="ORF">QQ020_20545</name>
</gene>